<dbReference type="HOGENOM" id="CLU_020312_0_0_12"/>
<dbReference type="RefSeq" id="WP_010692391.1">
    <property type="nucleotide sequence ID" value="NZ_KB442453.1"/>
</dbReference>
<reference evidence="6 7" key="1">
    <citation type="submission" date="2012-01" db="EMBL/GenBank/DDBJ databases">
        <title>The Genome Sequence of Treponema denticola SP33.</title>
        <authorList>
            <consortium name="The Broad Institute Genome Sequencing Platform"/>
            <person name="Earl A."/>
            <person name="Ward D."/>
            <person name="Feldgarden M."/>
            <person name="Gevers D."/>
            <person name="Blanton J.M."/>
            <person name="Fenno C.J."/>
            <person name="Baranova O.V."/>
            <person name="Mathney J."/>
            <person name="Dewhirst F.E."/>
            <person name="Izard J."/>
            <person name="Young S.K."/>
            <person name="Zeng Q."/>
            <person name="Gargeya S."/>
            <person name="Fitzgerald M."/>
            <person name="Haas B."/>
            <person name="Abouelleil A."/>
            <person name="Alvarado L."/>
            <person name="Arachchi H.M."/>
            <person name="Berlin A."/>
            <person name="Chapman S.B."/>
            <person name="Gearin G."/>
            <person name="Goldberg J."/>
            <person name="Griggs A."/>
            <person name="Gujja S."/>
            <person name="Hansen M."/>
            <person name="Heiman D."/>
            <person name="Howarth C."/>
            <person name="Larimer J."/>
            <person name="Lui A."/>
            <person name="MacDonald P.J.P."/>
            <person name="McCowen C."/>
            <person name="Montmayeur A."/>
            <person name="Murphy C."/>
            <person name="Neiman D."/>
            <person name="Pearson M."/>
            <person name="Priest M."/>
            <person name="Roberts A."/>
            <person name="Saif S."/>
            <person name="Shea T."/>
            <person name="Sisk P."/>
            <person name="Stolte C."/>
            <person name="Sykes S."/>
            <person name="Wortman J."/>
            <person name="Nusbaum C."/>
            <person name="Birren B."/>
        </authorList>
    </citation>
    <scope>NUCLEOTIDE SEQUENCE [LARGE SCALE GENOMIC DNA]</scope>
    <source>
        <strain evidence="6 7">SP33</strain>
    </source>
</reference>
<dbReference type="PATRIC" id="fig|999437.3.peg.123"/>
<dbReference type="InterPro" id="IPR011623">
    <property type="entry name" value="7TMR_DISM_rcpt_extracell_dom1"/>
</dbReference>
<keyword evidence="4" id="KW-1133">Transmembrane helix</keyword>
<dbReference type="PANTHER" id="PTHR43531:SF11">
    <property type="entry name" value="METHYL-ACCEPTING CHEMOTAXIS PROTEIN 3"/>
    <property type="match status" value="1"/>
</dbReference>
<evidence type="ECO:0000256" key="4">
    <source>
        <dbReference type="SAM" id="Phobius"/>
    </source>
</evidence>
<evidence type="ECO:0000256" key="3">
    <source>
        <dbReference type="PROSITE-ProRule" id="PRU00284"/>
    </source>
</evidence>
<feature type="domain" description="Methyl-accepting transducer" evidence="5">
    <location>
        <begin position="492"/>
        <end position="714"/>
    </location>
</feature>
<feature type="transmembrane region" description="Helical" evidence="4">
    <location>
        <begin position="223"/>
        <end position="242"/>
    </location>
</feature>
<feature type="transmembrane region" description="Helical" evidence="4">
    <location>
        <begin position="249"/>
        <end position="270"/>
    </location>
</feature>
<dbReference type="SUPFAM" id="SSF58104">
    <property type="entry name" value="Methyl-accepting chemotaxis protein (MCP) signaling domain"/>
    <property type="match status" value="1"/>
</dbReference>
<keyword evidence="3" id="KW-0807">Transducer</keyword>
<feature type="transmembrane region" description="Helical" evidence="4">
    <location>
        <begin position="399"/>
        <end position="417"/>
    </location>
</feature>
<organism evidence="6 7">
    <name type="scientific">Treponema denticola SP33</name>
    <dbReference type="NCBI Taxonomy" id="999437"/>
    <lineage>
        <taxon>Bacteria</taxon>
        <taxon>Pseudomonadati</taxon>
        <taxon>Spirochaetota</taxon>
        <taxon>Spirochaetia</taxon>
        <taxon>Spirochaetales</taxon>
        <taxon>Treponemataceae</taxon>
        <taxon>Treponema</taxon>
    </lineage>
</organism>
<dbReference type="GO" id="GO:0007165">
    <property type="term" value="P:signal transduction"/>
    <property type="evidence" value="ECO:0007669"/>
    <property type="project" value="UniProtKB-KW"/>
</dbReference>
<dbReference type="InterPro" id="IPR004089">
    <property type="entry name" value="MCPsignal_dom"/>
</dbReference>
<feature type="transmembrane region" description="Helical" evidence="4">
    <location>
        <begin position="370"/>
        <end position="393"/>
    </location>
</feature>
<dbReference type="GO" id="GO:0004888">
    <property type="term" value="F:transmembrane signaling receptor activity"/>
    <property type="evidence" value="ECO:0007669"/>
    <property type="project" value="InterPro"/>
</dbReference>
<dbReference type="GO" id="GO:0006935">
    <property type="term" value="P:chemotaxis"/>
    <property type="evidence" value="ECO:0007669"/>
    <property type="project" value="UniProtKB-KW"/>
</dbReference>
<dbReference type="PROSITE" id="PS50111">
    <property type="entry name" value="CHEMOTAXIS_TRANSDUC_2"/>
    <property type="match status" value="1"/>
</dbReference>
<dbReference type="Pfam" id="PF00015">
    <property type="entry name" value="MCPsignal"/>
    <property type="match status" value="1"/>
</dbReference>
<dbReference type="EMBL" id="AGDZ01000003">
    <property type="protein sequence ID" value="EMB28272.1"/>
    <property type="molecule type" value="Genomic_DNA"/>
</dbReference>
<keyword evidence="1" id="KW-0145">Chemotaxis</keyword>
<protein>
    <recommendedName>
        <fullName evidence="5">Methyl-accepting transducer domain-containing protein</fullName>
    </recommendedName>
</protein>
<comment type="caution">
    <text evidence="6">The sequence shown here is derived from an EMBL/GenBank/DDBJ whole genome shotgun (WGS) entry which is preliminary data.</text>
</comment>
<dbReference type="OrthoDB" id="9809348at2"/>
<dbReference type="PRINTS" id="PR00260">
    <property type="entry name" value="CHEMTRNSDUCR"/>
</dbReference>
<evidence type="ECO:0000313" key="6">
    <source>
        <dbReference type="EMBL" id="EMB28272.1"/>
    </source>
</evidence>
<comment type="similarity">
    <text evidence="2">Belongs to the methyl-accepting chemotaxis (MCP) protein family.</text>
</comment>
<keyword evidence="4" id="KW-0812">Transmembrane</keyword>
<dbReference type="GO" id="GO:0005886">
    <property type="term" value="C:plasma membrane"/>
    <property type="evidence" value="ECO:0007669"/>
    <property type="project" value="TreeGrafter"/>
</dbReference>
<dbReference type="InterPro" id="IPR004090">
    <property type="entry name" value="Chemotax_Me-accpt_rcpt"/>
</dbReference>
<evidence type="ECO:0000256" key="2">
    <source>
        <dbReference type="ARBA" id="ARBA00029447"/>
    </source>
</evidence>
<evidence type="ECO:0000256" key="1">
    <source>
        <dbReference type="ARBA" id="ARBA00022500"/>
    </source>
</evidence>
<dbReference type="Proteomes" id="UP000016183">
    <property type="component" value="Unassembled WGS sequence"/>
</dbReference>
<feature type="transmembrane region" description="Helical" evidence="4">
    <location>
        <begin position="282"/>
        <end position="301"/>
    </location>
</feature>
<dbReference type="PANTHER" id="PTHR43531">
    <property type="entry name" value="PROTEIN ICFG"/>
    <property type="match status" value="1"/>
</dbReference>
<evidence type="ECO:0000313" key="7">
    <source>
        <dbReference type="Proteomes" id="UP000016183"/>
    </source>
</evidence>
<evidence type="ECO:0000259" key="5">
    <source>
        <dbReference type="PROSITE" id="PS50111"/>
    </source>
</evidence>
<name>M2BT57_TREDN</name>
<dbReference type="Pfam" id="PF07695">
    <property type="entry name" value="7TMR-DISM_7TM"/>
    <property type="match status" value="1"/>
</dbReference>
<gene>
    <name evidence="6" type="ORF">HMPREF9733_00125</name>
</gene>
<feature type="transmembrane region" description="Helical" evidence="4">
    <location>
        <begin position="342"/>
        <end position="363"/>
    </location>
</feature>
<accession>M2BT57</accession>
<keyword evidence="4" id="KW-0472">Membrane</keyword>
<dbReference type="Gene3D" id="1.10.287.950">
    <property type="entry name" value="Methyl-accepting chemotaxis protein"/>
    <property type="match status" value="1"/>
</dbReference>
<dbReference type="InterPro" id="IPR051310">
    <property type="entry name" value="MCP_chemotaxis"/>
</dbReference>
<sequence length="779" mass="87030">MKFKMCKILPQCRSKTLRDLKNKEKKPIKFFAALCFFLSIGLSGFSEEIKRGILDLRNADFRSSPVLTLSGETGFYNNKLVFSKEDIEKAEVFIQCPMDWNKAVLSDGTKLSNLGSGTYTFKILLPQKAPKLTLKTTSPVSAWAFFVDGEEVMRAGNPASSKENSKAGTEDIIYEIPQGRTEIYIAIQVSNFAHSRGGIYHPISIGTKEAMQKLILDKRFVDIFVFGFCIAIIFYHLALFIFHPKNKSLLFFIFFTLVVVLRNLVMGYVFKYIFPSASWELITKLDYFTFASVGFFIFAYFRSLYKEDVNGIIYKIISIEALAYVLFILVTPAYIYGKLITYHQIVILAEVCYAFYFVIRLLIKKRVGSVPIFVGVIFLIISSINDVLYSMMLSNVGNLLPFGFSGFLFAQAFCLAWRNYLETKKAEEVSSMLIASDKQKGLLFDEIKNTSGELKQHEITLAQNMDIAEDAMKKLSGYAESVRQEITVQDGELRGTQTATDSLNLFLENISQGIENQSMAVENTVLQIKELNNLTNELSDKFKTINEGFALLSDASKTGKDNLAKVTAIIGNIYQSSEVLLEANQLITALAEQTNLLAMNAAIEAAHAGDAGKGFAVVADEIRKLAEGSATEADSTGKILSRINNTIRQSAEASGVLQKSFDDINQKVFDFQNILANISGFISDVSSQTEKMDSIMNTLLEEFTNVQKEKDNISRTRSDISNSFKNLLNATEQVNSEISEMLNSIKTLDQAINNTREVESQTGSSISKLNILITENKSK</sequence>
<dbReference type="SMART" id="SM00283">
    <property type="entry name" value="MA"/>
    <property type="match status" value="1"/>
</dbReference>
<feature type="transmembrane region" description="Helical" evidence="4">
    <location>
        <begin position="313"/>
        <end position="336"/>
    </location>
</feature>
<dbReference type="AlphaFoldDB" id="M2BT57"/>
<proteinExistence type="inferred from homology"/>